<accession>A0AAD8WP35</accession>
<feature type="domain" description="F-box protein AT5G49610-like beta-propeller" evidence="1">
    <location>
        <begin position="124"/>
        <end position="394"/>
    </location>
</feature>
<evidence type="ECO:0000313" key="3">
    <source>
        <dbReference type="Proteomes" id="UP001231189"/>
    </source>
</evidence>
<sequence>MASQQPPEPPPAEPAPTTLTDLGDDLLREIFLLLPSLPSLVRAAFACRTFLHAVRSSPVFRRRFRALHSLPLLGIYFDPDGPAIPAFSPLRRQSDPDLRAAVRRSDFFLTGLPDDDDDFPGWVINDCHDGYLIFYNLTTRQVAAYNPLTMALDLIPQPPAEFSNDNFNCLDLHIISPEEDDGVFRVIYACHDESRARAAVFSSDTRAWKVFPWSEAVKTPQPAQEKHWLTAGRMANGFVYWIYLDEASMLLLNTTTLHFSRMDLPPYLQGHTHMFRVGNTKDGVLCIVVAIAFKLYVWVRKICDDGVEKWVKGELFDLDDTSIVEDTGGTLEEHGELKVVGVVDGFVYFSTHETFEDANLPCWFLSLDLETSDIDLLFRKIYDSHIHPYIMPWPCSLVCDKPCLQVEGLTACLCWDVLATTSLQQDGWIKWGGMKV</sequence>
<comment type="caution">
    <text evidence="2">The sequence shown here is derived from an EMBL/GenBank/DDBJ whole genome shotgun (WGS) entry which is preliminary data.</text>
</comment>
<dbReference type="PANTHER" id="PTHR33207">
    <property type="entry name" value="F-BOX DOMAIN CONTAINING PROTEIN-RELATED"/>
    <property type="match status" value="1"/>
</dbReference>
<dbReference type="EMBL" id="JAUUTY010000003">
    <property type="protein sequence ID" value="KAK1667448.1"/>
    <property type="molecule type" value="Genomic_DNA"/>
</dbReference>
<dbReference type="InterPro" id="IPR036047">
    <property type="entry name" value="F-box-like_dom_sf"/>
</dbReference>
<proteinExistence type="predicted"/>
<dbReference type="InterPro" id="IPR056594">
    <property type="entry name" value="AT5G49610-like_b-prop"/>
</dbReference>
<dbReference type="Proteomes" id="UP001231189">
    <property type="component" value="Unassembled WGS sequence"/>
</dbReference>
<protein>
    <recommendedName>
        <fullName evidence="1">F-box protein AT5G49610-like beta-propeller domain-containing protein</fullName>
    </recommendedName>
</protein>
<dbReference type="AlphaFoldDB" id="A0AAD8WP35"/>
<organism evidence="2 3">
    <name type="scientific">Lolium multiflorum</name>
    <name type="common">Italian ryegrass</name>
    <name type="synonym">Lolium perenne subsp. multiflorum</name>
    <dbReference type="NCBI Taxonomy" id="4521"/>
    <lineage>
        <taxon>Eukaryota</taxon>
        <taxon>Viridiplantae</taxon>
        <taxon>Streptophyta</taxon>
        <taxon>Embryophyta</taxon>
        <taxon>Tracheophyta</taxon>
        <taxon>Spermatophyta</taxon>
        <taxon>Magnoliopsida</taxon>
        <taxon>Liliopsida</taxon>
        <taxon>Poales</taxon>
        <taxon>Poaceae</taxon>
        <taxon>BOP clade</taxon>
        <taxon>Pooideae</taxon>
        <taxon>Poodae</taxon>
        <taxon>Poeae</taxon>
        <taxon>Poeae Chloroplast Group 2 (Poeae type)</taxon>
        <taxon>Loliodinae</taxon>
        <taxon>Loliinae</taxon>
        <taxon>Lolium</taxon>
    </lineage>
</organism>
<name>A0AAD8WP35_LOLMU</name>
<evidence type="ECO:0000259" key="1">
    <source>
        <dbReference type="Pfam" id="PF23635"/>
    </source>
</evidence>
<dbReference type="Pfam" id="PF23635">
    <property type="entry name" value="Beta-prop_AT5G49610-like"/>
    <property type="match status" value="1"/>
</dbReference>
<keyword evidence="3" id="KW-1185">Reference proteome</keyword>
<evidence type="ECO:0000313" key="2">
    <source>
        <dbReference type="EMBL" id="KAK1667448.1"/>
    </source>
</evidence>
<reference evidence="2" key="1">
    <citation type="submission" date="2023-07" db="EMBL/GenBank/DDBJ databases">
        <title>A chromosome-level genome assembly of Lolium multiflorum.</title>
        <authorList>
            <person name="Chen Y."/>
            <person name="Copetti D."/>
            <person name="Kolliker R."/>
            <person name="Studer B."/>
        </authorList>
    </citation>
    <scope>NUCLEOTIDE SEQUENCE</scope>
    <source>
        <strain evidence="2">02402/16</strain>
        <tissue evidence="2">Leaf</tissue>
    </source>
</reference>
<gene>
    <name evidence="2" type="ORF">QYE76_055607</name>
</gene>
<dbReference type="SUPFAM" id="SSF81383">
    <property type="entry name" value="F-box domain"/>
    <property type="match status" value="1"/>
</dbReference>